<evidence type="ECO:0000256" key="3">
    <source>
        <dbReference type="ARBA" id="ARBA00022691"/>
    </source>
</evidence>
<evidence type="ECO:0000313" key="6">
    <source>
        <dbReference type="EMBL" id="CCU70559.1"/>
    </source>
</evidence>
<keyword evidence="2" id="KW-0808">Transferase</keyword>
<dbReference type="eggNOG" id="COG3148">
    <property type="taxonomic scope" value="Bacteria"/>
</dbReference>
<gene>
    <name evidence="6" type="ORF">TOL_0110</name>
</gene>
<dbReference type="Pfam" id="PF03942">
    <property type="entry name" value="DTW"/>
    <property type="match status" value="1"/>
</dbReference>
<keyword evidence="3" id="KW-0949">S-adenosyl-L-methionine</keyword>
<dbReference type="RefSeq" id="WP_015485304.1">
    <property type="nucleotide sequence ID" value="NC_020888.1"/>
</dbReference>
<dbReference type="GeneID" id="79175125"/>
<reference evidence="6 7" key="1">
    <citation type="journal article" date="2013" name="Genome Announc.">
        <title>Genome Sequence of Thalassolituus oleivorans MIL-1 (DSM 14913T).</title>
        <authorList>
            <person name="Golyshin P.N."/>
            <person name="Werner J."/>
            <person name="Chernikova T.N."/>
            <person name="Tran H."/>
            <person name="Ferrer M."/>
            <person name="Yakimov M.M."/>
            <person name="Teeling H."/>
            <person name="Golyshina O.V."/>
        </authorList>
    </citation>
    <scope>NUCLEOTIDE SEQUENCE [LARGE SCALE GENOMIC DNA]</scope>
    <source>
        <strain evidence="6 7">MIL-1</strain>
    </source>
</reference>
<dbReference type="EMBL" id="HF680312">
    <property type="protein sequence ID" value="CCU70559.1"/>
    <property type="molecule type" value="Genomic_DNA"/>
</dbReference>
<dbReference type="PATRIC" id="fig|1298593.3.peg.108"/>
<evidence type="ECO:0000259" key="5">
    <source>
        <dbReference type="SMART" id="SM01144"/>
    </source>
</evidence>
<evidence type="ECO:0000256" key="2">
    <source>
        <dbReference type="ARBA" id="ARBA00022679"/>
    </source>
</evidence>
<dbReference type="GO" id="GO:0008033">
    <property type="term" value="P:tRNA processing"/>
    <property type="evidence" value="ECO:0007669"/>
    <property type="project" value="UniProtKB-KW"/>
</dbReference>
<dbReference type="InterPro" id="IPR005636">
    <property type="entry name" value="DTW"/>
</dbReference>
<keyword evidence="4" id="KW-0819">tRNA processing</keyword>
<evidence type="ECO:0000256" key="1">
    <source>
        <dbReference type="ARBA" id="ARBA00012386"/>
    </source>
</evidence>
<protein>
    <recommendedName>
        <fullName evidence="1">tRNA-uridine aminocarboxypropyltransferase</fullName>
        <ecNumber evidence="1">2.5.1.25</ecNumber>
    </recommendedName>
</protein>
<dbReference type="Proteomes" id="UP000011866">
    <property type="component" value="Chromosome"/>
</dbReference>
<dbReference type="PANTHER" id="PTHR21392">
    <property type="entry name" value="TRNA-URIDINE AMINOCARBOXYPROPYLTRANSFERASE 2"/>
    <property type="match status" value="1"/>
</dbReference>
<organism evidence="6 7">
    <name type="scientific">Thalassolituus oleivorans MIL-1</name>
    <dbReference type="NCBI Taxonomy" id="1298593"/>
    <lineage>
        <taxon>Bacteria</taxon>
        <taxon>Pseudomonadati</taxon>
        <taxon>Pseudomonadota</taxon>
        <taxon>Gammaproteobacteria</taxon>
        <taxon>Oceanospirillales</taxon>
        <taxon>Oceanospirillaceae</taxon>
        <taxon>Thalassolituus</taxon>
    </lineage>
</organism>
<accession>M5DYH8</accession>
<feature type="domain" description="DTW" evidence="5">
    <location>
        <begin position="33"/>
        <end position="228"/>
    </location>
</feature>
<keyword evidence="7" id="KW-1185">Reference proteome</keyword>
<dbReference type="InterPro" id="IPR039262">
    <property type="entry name" value="DTWD2/TAPT"/>
</dbReference>
<dbReference type="PANTHER" id="PTHR21392:SF1">
    <property type="entry name" value="TRNA-URIDINE AMINOCARBOXYPROPYLTRANSFERASE"/>
    <property type="match status" value="1"/>
</dbReference>
<dbReference type="AlphaFoldDB" id="M5DYH8"/>
<dbReference type="EC" id="2.5.1.25" evidence="1"/>
<sequence length="238" mass="27317">MYNAQSGHTNSVTLLRQRELARSSREFLARGSRVKRCTDCMLAKSLCMCSSRPAPSGVVAVCLVYYQGEVFKPSNTGRLVADVLADNHAFLWHRTEPDPEMLAIVQREDYAPLVIFPYNYAAPERHMKDDETLQRYLAGRKPLLIFLDGTWREARKMFRSSWLANYPVIAIEPTQASNYRLREAFHEHQLGTAEVAIDILQRMGERQCADNLSTYFELFKDRYLAGRANHFTTDDSVN</sequence>
<dbReference type="GO" id="GO:0016432">
    <property type="term" value="F:tRNA-uridine aminocarboxypropyltransferase activity"/>
    <property type="evidence" value="ECO:0007669"/>
    <property type="project" value="UniProtKB-EC"/>
</dbReference>
<dbReference type="HOGENOM" id="CLU_066458_1_0_6"/>
<name>M5DYH8_9GAMM</name>
<dbReference type="STRING" id="187493.CN03_01140"/>
<evidence type="ECO:0000256" key="4">
    <source>
        <dbReference type="ARBA" id="ARBA00022694"/>
    </source>
</evidence>
<evidence type="ECO:0000313" key="7">
    <source>
        <dbReference type="Proteomes" id="UP000011866"/>
    </source>
</evidence>
<dbReference type="KEGG" id="tol:TOL_0110"/>
<dbReference type="SMART" id="SM01144">
    <property type="entry name" value="DTW"/>
    <property type="match status" value="1"/>
</dbReference>
<proteinExistence type="predicted"/>